<gene>
    <name evidence="1" type="ORF">PsorP6_009468</name>
</gene>
<name>A0ACC0W255_9STRA</name>
<comment type="caution">
    <text evidence="1">The sequence shown here is derived from an EMBL/GenBank/DDBJ whole genome shotgun (WGS) entry which is preliminary data.</text>
</comment>
<reference evidence="1 2" key="1">
    <citation type="journal article" date="2022" name="bioRxiv">
        <title>The genome of the oomycete Peronosclerospora sorghi, a cosmopolitan pathogen of maize and sorghum, is inflated with dispersed pseudogenes.</title>
        <authorList>
            <person name="Fletcher K."/>
            <person name="Martin F."/>
            <person name="Isakeit T."/>
            <person name="Cavanaugh K."/>
            <person name="Magill C."/>
            <person name="Michelmore R."/>
        </authorList>
    </citation>
    <scope>NUCLEOTIDE SEQUENCE [LARGE SCALE GENOMIC DNA]</scope>
    <source>
        <strain evidence="1">P6</strain>
    </source>
</reference>
<evidence type="ECO:0000313" key="1">
    <source>
        <dbReference type="EMBL" id="KAI9911781.1"/>
    </source>
</evidence>
<evidence type="ECO:0000313" key="2">
    <source>
        <dbReference type="Proteomes" id="UP001163321"/>
    </source>
</evidence>
<dbReference type="Proteomes" id="UP001163321">
    <property type="component" value="Chromosome 5"/>
</dbReference>
<protein>
    <submittedName>
        <fullName evidence="1">Uncharacterized protein</fullName>
    </submittedName>
</protein>
<organism evidence="1 2">
    <name type="scientific">Peronosclerospora sorghi</name>
    <dbReference type="NCBI Taxonomy" id="230839"/>
    <lineage>
        <taxon>Eukaryota</taxon>
        <taxon>Sar</taxon>
        <taxon>Stramenopiles</taxon>
        <taxon>Oomycota</taxon>
        <taxon>Peronosporomycetes</taxon>
        <taxon>Peronosporales</taxon>
        <taxon>Peronosporaceae</taxon>
        <taxon>Peronosclerospora</taxon>
    </lineage>
</organism>
<keyword evidence="2" id="KW-1185">Reference proteome</keyword>
<dbReference type="EMBL" id="CM047584">
    <property type="protein sequence ID" value="KAI9911781.1"/>
    <property type="molecule type" value="Genomic_DNA"/>
</dbReference>
<accession>A0ACC0W255</accession>
<sequence length="103" mass="12196">MKIQTGWAGLIKWLQSRPIVDEKNDAMFREFSVKTHQSLSEKADDAMQWLWNAYKRAGRVLQKHRSPFFEKVEPSIRKSLMPSVLLHLLKWIRKGKKSIGWMD</sequence>
<proteinExistence type="predicted"/>